<organism evidence="2 3">
    <name type="scientific">Nitzschia inconspicua</name>
    <dbReference type="NCBI Taxonomy" id="303405"/>
    <lineage>
        <taxon>Eukaryota</taxon>
        <taxon>Sar</taxon>
        <taxon>Stramenopiles</taxon>
        <taxon>Ochrophyta</taxon>
        <taxon>Bacillariophyta</taxon>
        <taxon>Bacillariophyceae</taxon>
        <taxon>Bacillariophycidae</taxon>
        <taxon>Bacillariales</taxon>
        <taxon>Bacillariaceae</taxon>
        <taxon>Nitzschia</taxon>
    </lineage>
</organism>
<name>A0A9K3M0S0_9STRA</name>
<feature type="chain" id="PRO_5039940123" evidence="1">
    <location>
        <begin position="19"/>
        <end position="261"/>
    </location>
</feature>
<evidence type="ECO:0000313" key="2">
    <source>
        <dbReference type="EMBL" id="KAG7371737.1"/>
    </source>
</evidence>
<reference evidence="2" key="1">
    <citation type="journal article" date="2021" name="Sci. Rep.">
        <title>Diploid genomic architecture of Nitzschia inconspicua, an elite biomass production diatom.</title>
        <authorList>
            <person name="Oliver A."/>
            <person name="Podell S."/>
            <person name="Pinowska A."/>
            <person name="Traller J.C."/>
            <person name="Smith S.R."/>
            <person name="McClure R."/>
            <person name="Beliaev A."/>
            <person name="Bohutskyi P."/>
            <person name="Hill E.A."/>
            <person name="Rabines A."/>
            <person name="Zheng H."/>
            <person name="Allen L.Z."/>
            <person name="Kuo A."/>
            <person name="Grigoriev I.V."/>
            <person name="Allen A.E."/>
            <person name="Hazlebeck D."/>
            <person name="Allen E.E."/>
        </authorList>
    </citation>
    <scope>NUCLEOTIDE SEQUENCE</scope>
    <source>
        <strain evidence="2">Hildebrandi</strain>
    </source>
</reference>
<dbReference type="AlphaFoldDB" id="A0A9K3M0S0"/>
<keyword evidence="1" id="KW-0732">Signal</keyword>
<feature type="signal peptide" evidence="1">
    <location>
        <begin position="1"/>
        <end position="18"/>
    </location>
</feature>
<proteinExistence type="predicted"/>
<dbReference type="EMBL" id="JAGRRH010000003">
    <property type="protein sequence ID" value="KAG7371737.1"/>
    <property type="molecule type" value="Genomic_DNA"/>
</dbReference>
<protein>
    <submittedName>
        <fullName evidence="2">Uncharacterized protein</fullName>
    </submittedName>
</protein>
<sequence length="261" mass="28316">MKISASTWVLFLSAVAMGSNTLAFHHSQLPSSTRQPMEESRRAVMEKALATFRAVTTAATAVSLPSTLLFPSPASASGGATAGKYTTIPIAKRRYYGRVQAGVHEFLALGPKMIEADMSAATIQRFFDPQGLVVVEAKRQDINGQCTKKDGACKGKEVRDSIYNDMKASMYLLGNAFRINQTKAPDNLPTVQAAKAFFKEMDLVEKAAKKGRPGDREAVGHYAAALDILDSYLDLVELPPTNSGWYDQEFSRAVGDSARIT</sequence>
<evidence type="ECO:0000313" key="3">
    <source>
        <dbReference type="Proteomes" id="UP000693970"/>
    </source>
</evidence>
<dbReference type="Proteomes" id="UP000693970">
    <property type="component" value="Unassembled WGS sequence"/>
</dbReference>
<dbReference type="OrthoDB" id="40519at2759"/>
<accession>A0A9K3M0S0</accession>
<reference evidence="2" key="2">
    <citation type="submission" date="2021-04" db="EMBL/GenBank/DDBJ databases">
        <authorList>
            <person name="Podell S."/>
        </authorList>
    </citation>
    <scope>NUCLEOTIDE SEQUENCE</scope>
    <source>
        <strain evidence="2">Hildebrandi</strain>
    </source>
</reference>
<gene>
    <name evidence="2" type="ORF">IV203_017879</name>
</gene>
<keyword evidence="3" id="KW-1185">Reference proteome</keyword>
<evidence type="ECO:0000256" key="1">
    <source>
        <dbReference type="SAM" id="SignalP"/>
    </source>
</evidence>
<comment type="caution">
    <text evidence="2">The sequence shown here is derived from an EMBL/GenBank/DDBJ whole genome shotgun (WGS) entry which is preliminary data.</text>
</comment>